<name>A0A1C9CFT7_9FLOR</name>
<dbReference type="GO" id="GO:0009055">
    <property type="term" value="F:electron transfer activity"/>
    <property type="evidence" value="ECO:0007669"/>
    <property type="project" value="UniProtKB-UniRule"/>
</dbReference>
<evidence type="ECO:0000256" key="1">
    <source>
        <dbReference type="ARBA" id="ARBA00004167"/>
    </source>
</evidence>
<accession>A0A1C9CFT7</accession>
<gene>
    <name evidence="7 9" type="primary">petM</name>
    <name evidence="9" type="ORF">Hrub_016</name>
</gene>
<keyword evidence="5 7" id="KW-1133">Transmembrane helix</keyword>
<dbReference type="GeneID" id="29069924"/>
<comment type="subcellular location">
    <subcellularLocation>
        <location evidence="7">Cellular thylakoid membrane</location>
        <topology evidence="7">Single-pass membrane protein</topology>
    </subcellularLocation>
    <subcellularLocation>
        <location evidence="1">Membrane</location>
        <topology evidence="1">Single-pass membrane protein</topology>
    </subcellularLocation>
</comment>
<dbReference type="GO" id="GO:0009512">
    <property type="term" value="C:cytochrome b6f complex"/>
    <property type="evidence" value="ECO:0007669"/>
    <property type="project" value="InterPro"/>
</dbReference>
<comment type="function">
    <text evidence="7">Component of the cytochrome b6-f complex, which mediates electron transfer between photosystem II (PSII) and photosystem I (PSI), cyclic electron flow around PSI, and state transitions.</text>
</comment>
<evidence type="ECO:0000256" key="6">
    <source>
        <dbReference type="ARBA" id="ARBA00023136"/>
    </source>
</evidence>
<keyword evidence="4 7" id="KW-0249">Electron transport</keyword>
<evidence type="ECO:0000313" key="9">
    <source>
        <dbReference type="EMBL" id="AOM67260.1"/>
    </source>
</evidence>
<geneLocation type="plastid" evidence="9"/>
<dbReference type="GO" id="GO:0015979">
    <property type="term" value="P:photosynthesis"/>
    <property type="evidence" value="ECO:0007669"/>
    <property type="project" value="UniProtKB-KW"/>
</dbReference>
<evidence type="ECO:0000256" key="8">
    <source>
        <dbReference type="SAM" id="Phobius"/>
    </source>
</evidence>
<keyword evidence="2 7" id="KW-0813">Transport</keyword>
<dbReference type="InterPro" id="IPR012595">
    <property type="entry name" value="PetM_cyt_b6/f_cplx_su7"/>
</dbReference>
<dbReference type="Pfam" id="PF08041">
    <property type="entry name" value="PetM"/>
    <property type="match status" value="1"/>
</dbReference>
<organism evidence="9">
    <name type="scientific">Hildenbrandia rubra</name>
    <dbReference type="NCBI Taxonomy" id="31481"/>
    <lineage>
        <taxon>Eukaryota</taxon>
        <taxon>Rhodophyta</taxon>
        <taxon>Florideophyceae</taxon>
        <taxon>Hildenbrandiophycidae</taxon>
        <taxon>Hildenbrandiales</taxon>
        <taxon>Hildenbrandiaceae</taxon>
        <taxon>Hildenbrandia</taxon>
    </lineage>
</organism>
<keyword evidence="7" id="KW-0602">Photosynthesis</keyword>
<dbReference type="GO" id="GO:0042651">
    <property type="term" value="C:thylakoid membrane"/>
    <property type="evidence" value="ECO:0007669"/>
    <property type="project" value="UniProtKB-UniRule"/>
</dbReference>
<protein>
    <recommendedName>
        <fullName evidence="7">Cytochrome b6-f complex subunit 7</fullName>
    </recommendedName>
    <alternativeName>
        <fullName evidence="7">Cytochrome b6-f complex subunit PetM</fullName>
    </alternativeName>
    <alternativeName>
        <fullName evidence="7">Cytochrome b6-f complex subunit VII</fullName>
    </alternativeName>
</protein>
<keyword evidence="7" id="KW-0793">Thylakoid</keyword>
<proteinExistence type="inferred from homology"/>
<keyword evidence="9" id="KW-0934">Plastid</keyword>
<comment type="subunit">
    <text evidence="7">The 4 large subunits of the cytochrome b6-f complex are cytochrome b6, subunit IV (17 kDa polypeptide, PetD), cytochrome f and the Rieske protein, while the 4 small subunits are PetG, PetL, PetM and PetN. The complex functions as a dimer.</text>
</comment>
<comment type="similarity">
    <text evidence="7">Belongs to the PetM family.</text>
</comment>
<evidence type="ECO:0000256" key="7">
    <source>
        <dbReference type="HAMAP-Rule" id="MF_00396"/>
    </source>
</evidence>
<dbReference type="RefSeq" id="YP_009294018.1">
    <property type="nucleotide sequence ID" value="NC_031146.1"/>
</dbReference>
<reference evidence="9" key="1">
    <citation type="journal article" date="2016" name="BMC Biol.">
        <title>Parallel evolution of highly conserved plastid genome architecture in red seaweeds and seed plants.</title>
        <authorList>
            <person name="Lee J."/>
            <person name="Cho C.H."/>
            <person name="Park S.I."/>
            <person name="Choi J.W."/>
            <person name="Song H.S."/>
            <person name="West J.A."/>
            <person name="Bhattacharya D."/>
            <person name="Yoon H.S."/>
        </authorList>
    </citation>
    <scope>NUCLEOTIDE SEQUENCE</scope>
</reference>
<dbReference type="SUPFAM" id="SSF103441">
    <property type="entry name" value="PetM subunit of the cytochrome b6f complex"/>
    <property type="match status" value="1"/>
</dbReference>
<evidence type="ECO:0000256" key="2">
    <source>
        <dbReference type="ARBA" id="ARBA00022448"/>
    </source>
</evidence>
<dbReference type="EMBL" id="KX284724">
    <property type="protein sequence ID" value="AOM67260.1"/>
    <property type="molecule type" value="Genomic_DNA"/>
</dbReference>
<evidence type="ECO:0000256" key="5">
    <source>
        <dbReference type="ARBA" id="ARBA00022989"/>
    </source>
</evidence>
<feature type="transmembrane region" description="Helical" evidence="8">
    <location>
        <begin position="6"/>
        <end position="27"/>
    </location>
</feature>
<evidence type="ECO:0000256" key="3">
    <source>
        <dbReference type="ARBA" id="ARBA00022692"/>
    </source>
</evidence>
<dbReference type="HAMAP" id="MF_00396">
    <property type="entry name" value="Cytb6_f_PetM"/>
    <property type="match status" value="1"/>
</dbReference>
<keyword evidence="3 7" id="KW-0812">Transmembrane</keyword>
<dbReference type="AlphaFoldDB" id="A0A1C9CFT7"/>
<evidence type="ECO:0000256" key="4">
    <source>
        <dbReference type="ARBA" id="ARBA00022982"/>
    </source>
</evidence>
<keyword evidence="6 7" id="KW-0472">Membrane</keyword>
<sequence>MENEILITAILSAMMILLGLVLGFVLLKIQGD</sequence>